<dbReference type="PANTHER" id="PTHR42643">
    <property type="entry name" value="IONOTROPIC RECEPTOR 20A-RELATED"/>
    <property type="match status" value="1"/>
</dbReference>
<feature type="domain" description="Ionotropic glutamate receptor C-terminal" evidence="11">
    <location>
        <begin position="241"/>
        <end position="484"/>
    </location>
</feature>
<evidence type="ECO:0000313" key="12">
    <source>
        <dbReference type="Proteomes" id="UP000829291"/>
    </source>
</evidence>
<sequence>MCKKNANSAGMFIAPTKWLLLQDSRNDGNVSDKPSRIMDREIFELFANMSIFPDSDVVIGQRVKSDFIKLISIYRPSNVRNLVIEDRGYWKDGLGITLNSTRISSVRRKNLQGTPLKSCLVITDPDSINHLTDFEDRHIDTIAKVNYPWILFLVEIMNATVSFETVESWGYRASNNTWSGMIGMLDRKEIDLGGTALFFTKERIDVIQYISLYTPTRAKFVFRRPSLSYVSNVFVLPFRPTVWIASMVFIILVSVLLYVAWKWEWHTTPNEVREKLLLSGNTARISFSDNMLIMIGAVSQQGSTFEPRRVSTRIIVLMMFIALLSLYTSYTANIVALLQSSTGSINTLDKLLRSSLKIGVADIVYNRYFLPTFQDPVRKAMYEQKVVPKGQKPAWMSMEEGVRRLRNGQFAFHAELGSAYKLVQETFHEDEKCGIQEIDYMNILDPLLAIQKRSPYLEIIKVGALKLRESGLQTRHITRLYSKKPTCNGHTSFVSVGLIDVYAPFAIIVGGVLLSPIVLLFEFIWYRRKVQRDAAGKKSSNKRSRHSFEDSSEWSQSSKVVK</sequence>
<keyword evidence="5 10" id="KW-1133">Transmembrane helix</keyword>
<evidence type="ECO:0000256" key="1">
    <source>
        <dbReference type="ARBA" id="ARBA00004651"/>
    </source>
</evidence>
<dbReference type="Gene3D" id="3.40.190.10">
    <property type="entry name" value="Periplasmic binding protein-like II"/>
    <property type="match status" value="1"/>
</dbReference>
<comment type="similarity">
    <text evidence="2">Belongs to the glutamate-gated ion channel (TC 1.A.10.1) family.</text>
</comment>
<evidence type="ECO:0000256" key="2">
    <source>
        <dbReference type="ARBA" id="ARBA00008685"/>
    </source>
</evidence>
<keyword evidence="3" id="KW-1003">Cell membrane</keyword>
<protein>
    <submittedName>
        <fullName evidence="13">Glutamate receptor ionotropic, delta-2 isoform X1</fullName>
    </submittedName>
</protein>
<feature type="transmembrane region" description="Helical" evidence="10">
    <location>
        <begin position="501"/>
        <end position="525"/>
    </location>
</feature>
<dbReference type="Gene3D" id="1.10.287.70">
    <property type="match status" value="1"/>
</dbReference>
<dbReference type="RefSeq" id="XP_046597313.1">
    <property type="nucleotide sequence ID" value="XM_046741357.1"/>
</dbReference>
<proteinExistence type="inferred from homology"/>
<evidence type="ECO:0000256" key="10">
    <source>
        <dbReference type="SAM" id="Phobius"/>
    </source>
</evidence>
<feature type="compositionally biased region" description="Low complexity" evidence="9">
    <location>
        <begin position="553"/>
        <end position="562"/>
    </location>
</feature>
<evidence type="ECO:0000256" key="4">
    <source>
        <dbReference type="ARBA" id="ARBA00022692"/>
    </source>
</evidence>
<dbReference type="Proteomes" id="UP000829291">
    <property type="component" value="Chromosome 5"/>
</dbReference>
<dbReference type="InterPro" id="IPR001320">
    <property type="entry name" value="Iontro_rcpt_C"/>
</dbReference>
<dbReference type="InterPro" id="IPR052192">
    <property type="entry name" value="Insect_Ionotropic_Sensory_Rcpt"/>
</dbReference>
<keyword evidence="6 10" id="KW-0472">Membrane</keyword>
<feature type="transmembrane region" description="Helical" evidence="10">
    <location>
        <begin position="310"/>
        <end position="330"/>
    </location>
</feature>
<evidence type="ECO:0000259" key="11">
    <source>
        <dbReference type="Pfam" id="PF00060"/>
    </source>
</evidence>
<evidence type="ECO:0000256" key="5">
    <source>
        <dbReference type="ARBA" id="ARBA00022989"/>
    </source>
</evidence>
<keyword evidence="12" id="KW-1185">Reference proteome</keyword>
<evidence type="ECO:0000256" key="8">
    <source>
        <dbReference type="ARBA" id="ARBA00023180"/>
    </source>
</evidence>
<evidence type="ECO:0000256" key="3">
    <source>
        <dbReference type="ARBA" id="ARBA00022475"/>
    </source>
</evidence>
<keyword evidence="4 10" id="KW-0812">Transmembrane</keyword>
<accession>A0ABM3GAM5</accession>
<dbReference type="GeneID" id="107226066"/>
<comment type="subcellular location">
    <subcellularLocation>
        <location evidence="1">Cell membrane</location>
        <topology evidence="1">Multi-pass membrane protein</topology>
    </subcellularLocation>
</comment>
<reference evidence="13" key="1">
    <citation type="submission" date="2025-08" db="UniProtKB">
        <authorList>
            <consortium name="RefSeq"/>
        </authorList>
    </citation>
    <scope>IDENTIFICATION</scope>
    <source>
        <tissue evidence="13">Thorax and Abdomen</tissue>
    </source>
</reference>
<organism evidence="12 13">
    <name type="scientific">Neodiprion lecontei</name>
    <name type="common">Redheaded pine sawfly</name>
    <dbReference type="NCBI Taxonomy" id="441921"/>
    <lineage>
        <taxon>Eukaryota</taxon>
        <taxon>Metazoa</taxon>
        <taxon>Ecdysozoa</taxon>
        <taxon>Arthropoda</taxon>
        <taxon>Hexapoda</taxon>
        <taxon>Insecta</taxon>
        <taxon>Pterygota</taxon>
        <taxon>Neoptera</taxon>
        <taxon>Endopterygota</taxon>
        <taxon>Hymenoptera</taxon>
        <taxon>Tenthredinoidea</taxon>
        <taxon>Diprionidae</taxon>
        <taxon>Diprioninae</taxon>
        <taxon>Neodiprion</taxon>
    </lineage>
</organism>
<evidence type="ECO:0000313" key="13">
    <source>
        <dbReference type="RefSeq" id="XP_046597313.1"/>
    </source>
</evidence>
<gene>
    <name evidence="13" type="primary">LOC107226066</name>
</gene>
<dbReference type="SUPFAM" id="SSF53850">
    <property type="entry name" value="Periplasmic binding protein-like II"/>
    <property type="match status" value="1"/>
</dbReference>
<dbReference type="Pfam" id="PF00060">
    <property type="entry name" value="Lig_chan"/>
    <property type="match status" value="1"/>
</dbReference>
<feature type="region of interest" description="Disordered" evidence="9">
    <location>
        <begin position="533"/>
        <end position="562"/>
    </location>
</feature>
<evidence type="ECO:0000256" key="6">
    <source>
        <dbReference type="ARBA" id="ARBA00023136"/>
    </source>
</evidence>
<feature type="transmembrane region" description="Helical" evidence="10">
    <location>
        <begin position="242"/>
        <end position="261"/>
    </location>
</feature>
<dbReference type="PANTHER" id="PTHR42643:SF33">
    <property type="entry name" value="GLUTAMATE RECEPTOR 2-LIKE PROTEIN"/>
    <property type="match status" value="1"/>
</dbReference>
<name>A0ABM3GAM5_NEOLC</name>
<keyword evidence="7 13" id="KW-0675">Receptor</keyword>
<keyword evidence="8" id="KW-0325">Glycoprotein</keyword>
<evidence type="ECO:0000256" key="9">
    <source>
        <dbReference type="SAM" id="MobiDB-lite"/>
    </source>
</evidence>
<evidence type="ECO:0000256" key="7">
    <source>
        <dbReference type="ARBA" id="ARBA00023170"/>
    </source>
</evidence>